<dbReference type="EMBL" id="SRLC01000001">
    <property type="protein sequence ID" value="TGE25106.1"/>
    <property type="molecule type" value="Genomic_DNA"/>
</dbReference>
<evidence type="ECO:0000313" key="2">
    <source>
        <dbReference type="Proteomes" id="UP000297549"/>
    </source>
</evidence>
<evidence type="ECO:0000313" key="1">
    <source>
        <dbReference type="EMBL" id="TGE25106.1"/>
    </source>
</evidence>
<dbReference type="OrthoDB" id="868831at2"/>
<dbReference type="InterPro" id="IPR026444">
    <property type="entry name" value="Secre_tail"/>
</dbReference>
<dbReference type="RefSeq" id="WP_135462685.1">
    <property type="nucleotide sequence ID" value="NZ_SRLC01000001.1"/>
</dbReference>
<protein>
    <submittedName>
        <fullName evidence="1">T9SS type A sorting domain-containing protein</fullName>
    </submittedName>
</protein>
<dbReference type="Proteomes" id="UP000297549">
    <property type="component" value="Unassembled WGS sequence"/>
</dbReference>
<proteinExistence type="predicted"/>
<dbReference type="AlphaFoldDB" id="A0A4Z0Q6M9"/>
<organism evidence="1 2">
    <name type="scientific">Hymenobacter aquaticus</name>
    <dbReference type="NCBI Taxonomy" id="1867101"/>
    <lineage>
        <taxon>Bacteria</taxon>
        <taxon>Pseudomonadati</taxon>
        <taxon>Bacteroidota</taxon>
        <taxon>Cytophagia</taxon>
        <taxon>Cytophagales</taxon>
        <taxon>Hymenobacteraceae</taxon>
        <taxon>Hymenobacter</taxon>
    </lineage>
</organism>
<name>A0A4Z0Q6M9_9BACT</name>
<gene>
    <name evidence="1" type="ORF">E5K00_07875</name>
</gene>
<reference evidence="1 2" key="1">
    <citation type="submission" date="2019-04" db="EMBL/GenBank/DDBJ databases">
        <authorList>
            <person name="Feng G."/>
            <person name="Zhang J."/>
            <person name="Zhu H."/>
        </authorList>
    </citation>
    <scope>NUCLEOTIDE SEQUENCE [LARGE SCALE GENOMIC DNA]</scope>
    <source>
        <strain evidence="1 2">JCM 31653</strain>
    </source>
</reference>
<accession>A0A4Z0Q6M9</accession>
<sequence>MKNLSLFFCTSGTKALGKVVLLVCQFLLLSSVLHAAALRPFAPRGTALLADPTVLSYTLVNADTDQDIQLLTDGAVLDLSALPTRNLNIRANTDPAQVGSVVFDLSGAQTQSITESVAPYALFSDFQGDYFNWTPAAGSYTLTATPYSEAGGAGVAGIPLTLSFSVLDPPANVVSFTLVNADTDTDIQPLTSGTTLNLTTLPTRNLNIRANVNSSPIGSVVFALSGAQTQNLTENSAPYALFSDAGGNYNPWTPIVGSYSLTATPYRGANATSDVGGALTISFSVIDPTGSVASFTLVNADTDQDIQPLTAGAVLNLATLPTRNLNIRANTSPATVGSVAFVLSGQQSSSITESVVPYAMFGDFQGDYNAWTPTVGTYSITATPFPAANGVGAAGTALTISFTVFDQTGPLPVKLTSFTIRTQPTGIEVSWTTASEERNREFVLERSLDGKIFRDIVTVAGHGTTSTTNHYRYLDTQVPTGSADLFYYRLRQIDIDGSTHLSPVRTVSLVASNSRLQVYPTVVTTGVLHVALSSEQAAGGQLELLTAQGRHLPYQSAGTPTDGTILTRDLPAGTYILRYTCAEGVFHSRFIVP</sequence>
<keyword evidence="2" id="KW-1185">Reference proteome</keyword>
<dbReference type="NCBIfam" id="TIGR04183">
    <property type="entry name" value="Por_Secre_tail"/>
    <property type="match status" value="1"/>
</dbReference>
<comment type="caution">
    <text evidence="1">The sequence shown here is derived from an EMBL/GenBank/DDBJ whole genome shotgun (WGS) entry which is preliminary data.</text>
</comment>